<dbReference type="EMBL" id="FOZZ01000013">
    <property type="protein sequence ID" value="SFT12220.1"/>
    <property type="molecule type" value="Genomic_DNA"/>
</dbReference>
<gene>
    <name evidence="3" type="ORF">SAMN05660206_11351</name>
</gene>
<dbReference type="InterPro" id="IPR025665">
    <property type="entry name" value="Beta-barrel_OMP_2"/>
</dbReference>
<dbReference type="AlphaFoldDB" id="A0A1I6VF30"/>
<evidence type="ECO:0000259" key="2">
    <source>
        <dbReference type="Pfam" id="PF13568"/>
    </source>
</evidence>
<dbReference type="Pfam" id="PF13568">
    <property type="entry name" value="OMP_b-brl_2"/>
    <property type="match status" value="1"/>
</dbReference>
<feature type="domain" description="Outer membrane protein beta-barrel" evidence="2">
    <location>
        <begin position="19"/>
        <end position="191"/>
    </location>
</feature>
<keyword evidence="4" id="KW-1185">Reference proteome</keyword>
<keyword evidence="1" id="KW-0732">Signal</keyword>
<accession>A0A1I6VF30</accession>
<sequence length="214" mass="22621">MKKILLSLGAALLLAAGAQAQTSWGLKAGVNLGKYSNPSDLAKDYQKMNPSFYITGFADLPVANNFSIQPGVSLQGKGNKLSYDGNNLDGTSTTNVMALEIPVNAVYYIPTGYSGSVFLGAGPYVGYSLSGKTKTKGNLGDLGTEGEYDIDFTGDDKHQKPLDFGLNFMAGYKLSNGFLINAGYGLGLTNLSPSDNSNSNYSNRVLSFGVGFQF</sequence>
<name>A0A1I6VF30_9SPHI</name>
<evidence type="ECO:0000313" key="4">
    <source>
        <dbReference type="Proteomes" id="UP000198785"/>
    </source>
</evidence>
<dbReference type="STRING" id="683125.SAMN05660206_11351"/>
<dbReference type="Proteomes" id="UP000198785">
    <property type="component" value="Unassembled WGS sequence"/>
</dbReference>
<reference evidence="3 4" key="1">
    <citation type="submission" date="2016-10" db="EMBL/GenBank/DDBJ databases">
        <authorList>
            <person name="de Groot N.N."/>
        </authorList>
    </citation>
    <scope>NUCLEOTIDE SEQUENCE [LARGE SCALE GENOMIC DNA]</scope>
    <source>
        <strain evidence="3 4">DSM 22789</strain>
    </source>
</reference>
<organism evidence="3 4">
    <name type="scientific">Sphingobacterium wenxiniae</name>
    <dbReference type="NCBI Taxonomy" id="683125"/>
    <lineage>
        <taxon>Bacteria</taxon>
        <taxon>Pseudomonadati</taxon>
        <taxon>Bacteroidota</taxon>
        <taxon>Sphingobacteriia</taxon>
        <taxon>Sphingobacteriales</taxon>
        <taxon>Sphingobacteriaceae</taxon>
        <taxon>Sphingobacterium</taxon>
    </lineage>
</organism>
<protein>
    <submittedName>
        <fullName evidence="3">Outer membrane protein beta-barrel domain-containing protein</fullName>
    </submittedName>
</protein>
<dbReference type="OrthoDB" id="1150878at2"/>
<evidence type="ECO:0000256" key="1">
    <source>
        <dbReference type="SAM" id="SignalP"/>
    </source>
</evidence>
<evidence type="ECO:0000313" key="3">
    <source>
        <dbReference type="EMBL" id="SFT12220.1"/>
    </source>
</evidence>
<proteinExistence type="predicted"/>
<feature type="chain" id="PRO_5011499562" evidence="1">
    <location>
        <begin position="21"/>
        <end position="214"/>
    </location>
</feature>
<feature type="signal peptide" evidence="1">
    <location>
        <begin position="1"/>
        <end position="20"/>
    </location>
</feature>
<dbReference type="RefSeq" id="WP_093367206.1">
    <property type="nucleotide sequence ID" value="NZ_FOZZ01000013.1"/>
</dbReference>